<dbReference type="GeneID" id="28962800"/>
<sequence length="52" mass="5886">MSSDQEWLMREGTGTDALFKLAFYADRIVLLDIVSPRGQVIDQSREGIKSLQ</sequence>
<reference evidence="1" key="2">
    <citation type="journal article" date="2010" name="Nature">
        <title>Comparative genomics reveals mobile pathogenicity chromosomes in Fusarium.</title>
        <authorList>
            <person name="Ma L.J."/>
            <person name="van der Does H.C."/>
            <person name="Borkovich K.A."/>
            <person name="Coleman J.J."/>
            <person name="Daboussi M.J."/>
            <person name="Di Pietro A."/>
            <person name="Dufresne M."/>
            <person name="Freitag M."/>
            <person name="Grabherr M."/>
            <person name="Henrissat B."/>
            <person name="Houterman P.M."/>
            <person name="Kang S."/>
            <person name="Shim W.B."/>
            <person name="Woloshuk C."/>
            <person name="Xie X."/>
            <person name="Xu J.R."/>
            <person name="Antoniw J."/>
            <person name="Baker S.E."/>
            <person name="Bluhm B.H."/>
            <person name="Breakspear A."/>
            <person name="Brown D.W."/>
            <person name="Butchko R.A."/>
            <person name="Chapman S."/>
            <person name="Coulson R."/>
            <person name="Coutinho P.M."/>
            <person name="Danchin E.G."/>
            <person name="Diener A."/>
            <person name="Gale L.R."/>
            <person name="Gardiner D.M."/>
            <person name="Goff S."/>
            <person name="Hammond-Kosack K.E."/>
            <person name="Hilburn K."/>
            <person name="Hua-Van A."/>
            <person name="Jonkers W."/>
            <person name="Kazan K."/>
            <person name="Kodira C.D."/>
            <person name="Koehrsen M."/>
            <person name="Kumar L."/>
            <person name="Lee Y.H."/>
            <person name="Li L."/>
            <person name="Manners J.M."/>
            <person name="Miranda-Saavedra D."/>
            <person name="Mukherjee M."/>
            <person name="Park G."/>
            <person name="Park J."/>
            <person name="Park S.Y."/>
            <person name="Proctor R.H."/>
            <person name="Regev A."/>
            <person name="Ruiz-Roldan M.C."/>
            <person name="Sain D."/>
            <person name="Sakthikumar S."/>
            <person name="Sykes S."/>
            <person name="Schwartz D.C."/>
            <person name="Turgeon B.G."/>
            <person name="Wapinski I."/>
            <person name="Yoder O."/>
            <person name="Young S."/>
            <person name="Zeng Q."/>
            <person name="Zhou S."/>
            <person name="Galagan J."/>
            <person name="Cuomo C.A."/>
            <person name="Kistler H.C."/>
            <person name="Rep M."/>
        </authorList>
    </citation>
    <scope>NUCLEOTIDE SEQUENCE [LARGE SCALE GENOMIC DNA]</scope>
    <source>
        <strain evidence="1">4287</strain>
    </source>
</reference>
<dbReference type="EMBL" id="DS231723">
    <property type="protein sequence ID" value="KNB17892.1"/>
    <property type="molecule type" value="Genomic_DNA"/>
</dbReference>
<dbReference type="EMBL" id="DS231725">
    <property type="protein sequence ID" value="KNB18403.1"/>
    <property type="molecule type" value="Genomic_DNA"/>
</dbReference>
<dbReference type="OrthoDB" id="5098016at2759"/>
<dbReference type="RefSeq" id="XP_018255937.1">
    <property type="nucleotide sequence ID" value="XM_018402479.1"/>
</dbReference>
<protein>
    <submittedName>
        <fullName evidence="1">Uncharacterized protein</fullName>
    </submittedName>
</protein>
<proteinExistence type="predicted"/>
<dbReference type="VEuPathDB" id="FungiDB:FOXG_22094"/>
<dbReference type="GeneID" id="28962927"/>
<dbReference type="KEGG" id="fox:FOXG_22094"/>
<evidence type="ECO:0000313" key="2">
    <source>
        <dbReference type="EMBL" id="KNB18403.1"/>
    </source>
</evidence>
<dbReference type="RefSeq" id="XP_018256448.1">
    <property type="nucleotide sequence ID" value="XM_018402620.1"/>
</dbReference>
<reference evidence="1" key="1">
    <citation type="submission" date="2007-04" db="EMBL/GenBank/DDBJ databases">
        <authorList>
            <consortium name="The Broad Institute Genome Sequencing Platform"/>
            <person name="Birren B."/>
            <person name="Lander E."/>
            <person name="Galagan J."/>
            <person name="Nusbaum C."/>
            <person name="Devon K."/>
            <person name="Ma L.-J."/>
            <person name="Jaffe D."/>
            <person name="Butler J."/>
            <person name="Alvarez P."/>
            <person name="Gnerre S."/>
            <person name="Grabherr M."/>
            <person name="Kleber M."/>
            <person name="Mauceli E."/>
            <person name="Brockman W."/>
            <person name="MacCallum I.A."/>
            <person name="Young S."/>
            <person name="LaButti K."/>
            <person name="DeCaprio D."/>
            <person name="Crawford M."/>
            <person name="Koehrsen M."/>
            <person name="Engels R."/>
            <person name="Montgomery P."/>
            <person name="Pearson M."/>
            <person name="Howarth C."/>
            <person name="Larson L."/>
            <person name="White J."/>
            <person name="O'Leary S."/>
            <person name="Kodira C."/>
            <person name="Zeng Q."/>
            <person name="Yandava C."/>
            <person name="Alvarado L."/>
            <person name="Kistler C."/>
            <person name="Shim W.-B."/>
            <person name="Kang S."/>
            <person name="Woloshuk C."/>
        </authorList>
    </citation>
    <scope>NUCLEOTIDE SEQUENCE</scope>
    <source>
        <strain evidence="1">4287</strain>
    </source>
</reference>
<organism evidence="1 3">
    <name type="scientific">Fusarium oxysporum f. sp. lycopersici (strain 4287 / CBS 123668 / FGSC 9935 / NRRL 34936)</name>
    <name type="common">Fusarium vascular wilt of tomato</name>
    <dbReference type="NCBI Taxonomy" id="426428"/>
    <lineage>
        <taxon>Eukaryota</taxon>
        <taxon>Fungi</taxon>
        <taxon>Dikarya</taxon>
        <taxon>Ascomycota</taxon>
        <taxon>Pezizomycotina</taxon>
        <taxon>Sordariomycetes</taxon>
        <taxon>Hypocreomycetidae</taxon>
        <taxon>Hypocreales</taxon>
        <taxon>Nectriaceae</taxon>
        <taxon>Fusarium</taxon>
        <taxon>Fusarium oxysporum species complex</taxon>
    </lineage>
</organism>
<dbReference type="VEuPathDB" id="FungiDB:FOXG_22221"/>
<dbReference type="AlphaFoldDB" id="A0A0J9WUJ5"/>
<evidence type="ECO:0000313" key="3">
    <source>
        <dbReference type="Proteomes" id="UP000009097"/>
    </source>
</evidence>
<evidence type="ECO:0000313" key="1">
    <source>
        <dbReference type="EMBL" id="KNB17892.1"/>
    </source>
</evidence>
<dbReference type="KEGG" id="fox:FOXG_22221"/>
<accession>A0A0J9WUJ5</accession>
<dbReference type="Proteomes" id="UP000009097">
    <property type="component" value="Unassembled WGS sequence"/>
</dbReference>
<gene>
    <name evidence="1" type="ORF">FOXG_22094</name>
    <name evidence="2" type="ORF">FOXG_22221</name>
</gene>
<name>A0A0J9WUJ5_FUSO4</name>